<dbReference type="InterPro" id="IPR016064">
    <property type="entry name" value="NAD/diacylglycerol_kinase_sf"/>
</dbReference>
<dbReference type="InterPro" id="IPR001206">
    <property type="entry name" value="Diacylglycerol_kinase_cat_dom"/>
</dbReference>
<organism evidence="6 9">
    <name type="scientific">Leptospira adleri</name>
    <dbReference type="NCBI Taxonomy" id="2023186"/>
    <lineage>
        <taxon>Bacteria</taxon>
        <taxon>Pseudomonadati</taxon>
        <taxon>Spirochaetota</taxon>
        <taxon>Spirochaetia</taxon>
        <taxon>Leptospirales</taxon>
        <taxon>Leptospiraceae</taxon>
        <taxon>Leptospira</taxon>
    </lineage>
</organism>
<dbReference type="Pfam" id="PF19279">
    <property type="entry name" value="YegS_C"/>
    <property type="match status" value="1"/>
</dbReference>
<dbReference type="Gene3D" id="2.60.200.40">
    <property type="match status" value="1"/>
</dbReference>
<keyword evidence="2" id="KW-0547">Nucleotide-binding</keyword>
<dbReference type="PANTHER" id="PTHR12358">
    <property type="entry name" value="SPHINGOSINE KINASE"/>
    <property type="match status" value="1"/>
</dbReference>
<dbReference type="InterPro" id="IPR045540">
    <property type="entry name" value="YegS/DAGK_C"/>
</dbReference>
<keyword evidence="1" id="KW-0808">Transferase</keyword>
<dbReference type="EMBL" id="NPDV01000014">
    <property type="protein sequence ID" value="PJZ52325.1"/>
    <property type="molecule type" value="Genomic_DNA"/>
</dbReference>
<dbReference type="GO" id="GO:0001727">
    <property type="term" value="F:lipid kinase activity"/>
    <property type="evidence" value="ECO:0007669"/>
    <property type="project" value="TreeGrafter"/>
</dbReference>
<accession>A0A2M9YL84</accession>
<dbReference type="Proteomes" id="UP000232188">
    <property type="component" value="Unassembled WGS sequence"/>
</dbReference>
<evidence type="ECO:0000259" key="5">
    <source>
        <dbReference type="PROSITE" id="PS50146"/>
    </source>
</evidence>
<name>A0A2M9YL84_9LEPT</name>
<evidence type="ECO:0000256" key="2">
    <source>
        <dbReference type="ARBA" id="ARBA00022741"/>
    </source>
</evidence>
<dbReference type="GO" id="GO:0006665">
    <property type="term" value="P:sphingolipid metabolic process"/>
    <property type="evidence" value="ECO:0007669"/>
    <property type="project" value="TreeGrafter"/>
</dbReference>
<dbReference type="EMBL" id="NPDU01000004">
    <property type="protein sequence ID" value="PJZ63532.1"/>
    <property type="molecule type" value="Genomic_DNA"/>
</dbReference>
<dbReference type="AlphaFoldDB" id="A0A2M9YL84"/>
<dbReference type="PANTHER" id="PTHR12358:SF54">
    <property type="entry name" value="SPHINGOSINE KINASE RELATED PROTEIN"/>
    <property type="match status" value="1"/>
</dbReference>
<evidence type="ECO:0000256" key="4">
    <source>
        <dbReference type="ARBA" id="ARBA00022840"/>
    </source>
</evidence>
<evidence type="ECO:0000256" key="3">
    <source>
        <dbReference type="ARBA" id="ARBA00022777"/>
    </source>
</evidence>
<gene>
    <name evidence="7" type="ORF">CH376_02625</name>
    <name evidence="6" type="ORF">CH380_15605</name>
</gene>
<evidence type="ECO:0000313" key="7">
    <source>
        <dbReference type="EMBL" id="PJZ63532.1"/>
    </source>
</evidence>
<dbReference type="GO" id="GO:0005524">
    <property type="term" value="F:ATP binding"/>
    <property type="evidence" value="ECO:0007669"/>
    <property type="project" value="UniProtKB-KW"/>
</dbReference>
<dbReference type="GO" id="GO:0016020">
    <property type="term" value="C:membrane"/>
    <property type="evidence" value="ECO:0007669"/>
    <property type="project" value="GOC"/>
</dbReference>
<keyword evidence="3" id="KW-0418">Kinase</keyword>
<dbReference type="RefSeq" id="WP_100786681.1">
    <property type="nucleotide sequence ID" value="NZ_NPDU01000004.1"/>
</dbReference>
<dbReference type="PROSITE" id="PS50146">
    <property type="entry name" value="DAGK"/>
    <property type="match status" value="1"/>
</dbReference>
<proteinExistence type="predicted"/>
<reference evidence="8 9" key="1">
    <citation type="submission" date="2017-07" db="EMBL/GenBank/DDBJ databases">
        <title>Leptospira spp. isolated from tropical soils.</title>
        <authorList>
            <person name="Thibeaux R."/>
            <person name="Iraola G."/>
            <person name="Ferres I."/>
            <person name="Bierque E."/>
            <person name="Girault D."/>
            <person name="Soupe-Gilbert M.-E."/>
            <person name="Picardeau M."/>
            <person name="Goarant C."/>
        </authorList>
    </citation>
    <scope>NUCLEOTIDE SEQUENCE [LARGE SCALE GENOMIC DNA]</scope>
    <source>
        <strain evidence="6 9">FH2-B-C1</strain>
        <strain evidence="7 8">FH2-B-D1</strain>
    </source>
</reference>
<dbReference type="Gene3D" id="3.40.50.10330">
    <property type="entry name" value="Probable inorganic polyphosphate/atp-NAD kinase, domain 1"/>
    <property type="match status" value="1"/>
</dbReference>
<evidence type="ECO:0000256" key="1">
    <source>
        <dbReference type="ARBA" id="ARBA00022679"/>
    </source>
</evidence>
<dbReference type="SMART" id="SM00046">
    <property type="entry name" value="DAGKc"/>
    <property type="match status" value="1"/>
</dbReference>
<evidence type="ECO:0000313" key="9">
    <source>
        <dbReference type="Proteomes" id="UP000232188"/>
    </source>
</evidence>
<sequence>METKQERFAILNGKSGSKNPSDNHILKTYLEGNGIPCEVTDFPGHAKEIARERSDVNEIIVVGGDGTLHEILSSLRLPFPKIRLVPAGTGNSLARDLGLGSWKMSLDKLAWGKELTIDLMALEIKTEEEFFSCVSASTVCFGFPAKVTQMANRSFKRFRKFCYPIAAALGSFLNTRESYSISYDQFSEKRKSLSGGIINNSKHVANFVAFPDADLTDGKFDVAELDAGYVKQSIHNLSILSKTYFYDPPNRLKAVSSFVKYENPGLLMVDGEVYENVMEFSVKILPRALRVLSLG</sequence>
<keyword evidence="4" id="KW-0067">ATP-binding</keyword>
<keyword evidence="8" id="KW-1185">Reference proteome</keyword>
<evidence type="ECO:0000313" key="8">
    <source>
        <dbReference type="Proteomes" id="UP000232149"/>
    </source>
</evidence>
<dbReference type="Pfam" id="PF00781">
    <property type="entry name" value="DAGK_cat"/>
    <property type="match status" value="1"/>
</dbReference>
<comment type="caution">
    <text evidence="6">The sequence shown here is derived from an EMBL/GenBank/DDBJ whole genome shotgun (WGS) entry which is preliminary data.</text>
</comment>
<protein>
    <recommendedName>
        <fullName evidence="5">DAGKc domain-containing protein</fullName>
    </recommendedName>
</protein>
<dbReference type="Proteomes" id="UP000232149">
    <property type="component" value="Unassembled WGS sequence"/>
</dbReference>
<dbReference type="InterPro" id="IPR017438">
    <property type="entry name" value="ATP-NAD_kinase_N"/>
</dbReference>
<feature type="domain" description="DAGKc" evidence="5">
    <location>
        <begin position="2"/>
        <end position="126"/>
    </location>
</feature>
<evidence type="ECO:0000313" key="6">
    <source>
        <dbReference type="EMBL" id="PJZ52325.1"/>
    </source>
</evidence>
<dbReference type="InterPro" id="IPR050187">
    <property type="entry name" value="Lipid_Phosphate_FormReg"/>
</dbReference>
<dbReference type="SUPFAM" id="SSF111331">
    <property type="entry name" value="NAD kinase/diacylglycerol kinase-like"/>
    <property type="match status" value="1"/>
</dbReference>